<feature type="transmembrane region" description="Helical" evidence="12">
    <location>
        <begin position="459"/>
        <end position="482"/>
    </location>
</feature>
<dbReference type="GO" id="GO:0051267">
    <property type="term" value="F:CP2 mannose-ethanolamine phosphotransferase activity"/>
    <property type="evidence" value="ECO:0007669"/>
    <property type="project" value="TreeGrafter"/>
</dbReference>
<evidence type="ECO:0000313" key="15">
    <source>
        <dbReference type="Proteomes" id="UP000242188"/>
    </source>
</evidence>
<evidence type="ECO:0000256" key="5">
    <source>
        <dbReference type="ARBA" id="ARBA00022679"/>
    </source>
</evidence>
<dbReference type="AlphaFoldDB" id="A0A210Q042"/>
<dbReference type="UniPathway" id="UPA00196"/>
<keyword evidence="6 12" id="KW-0812">Transmembrane</keyword>
<feature type="transmembrane region" description="Helical" evidence="12">
    <location>
        <begin position="881"/>
        <end position="906"/>
    </location>
</feature>
<evidence type="ECO:0000256" key="12">
    <source>
        <dbReference type="SAM" id="Phobius"/>
    </source>
</evidence>
<keyword evidence="15" id="KW-1185">Reference proteome</keyword>
<dbReference type="EMBL" id="NEDP02005318">
    <property type="protein sequence ID" value="OWF42123.1"/>
    <property type="molecule type" value="Genomic_DNA"/>
</dbReference>
<dbReference type="InterPro" id="IPR045687">
    <property type="entry name" value="PIGG/GPI7_C"/>
</dbReference>
<keyword evidence="9 12" id="KW-0472">Membrane</keyword>
<feature type="transmembrane region" description="Helical" evidence="12">
    <location>
        <begin position="967"/>
        <end position="988"/>
    </location>
</feature>
<feature type="transmembrane region" description="Helical" evidence="12">
    <location>
        <begin position="566"/>
        <end position="585"/>
    </location>
</feature>
<keyword evidence="5 14" id="KW-0808">Transferase</keyword>
<sequence>MDSSYIAYKFTCMLLLYAVFLKSFFPIRNGLPGFSEKSDFSFEIFNNNVSFYPEMHSTLKQPVFKKMVFILIDALRADFVFNKQSPMTSLQDLWTKGKLIRYIARVHPPTVTLPRIKALTTGSIPGFVDVVLNFGSSELHEDNIIDQMKRAGKRVMFYGDDTWIKLFPHHFVESDGTTSFFVTDYTEVDNNVTRHVLPALQAGQFDVLILHYLGLDHIGHLAGPTSSLVPPKLREMDSIIRDIYQHVEQNTEVDTLIVVCGDHGMSDQGGHGGATPSETRVPLLLLSPRFTHHTDEGTQEVDQVDVPPTLSVLLDLPIPRNNLGLIIDDALEGFSTEEKVMLLWKNALQVSKVLKYNNPDCDIDEGYVEFQRLSKAHHDWLMSRTSGMSNSDWLAEGDKIGRRYIKAINIMSENISSSLIQYDIYSLIVAVVTQWLILATLGLDLYLSPSPKGRSLSNTIVLSIPVTLTILLGHVMVCTTSSSGQLCRTDPSGLLLQSLILSVVCGSAAELVVIFVWFWSTRKTKVGPSGQWGVSCPLGVGLTLGTVSHTLSLLSSSYVEEEHQTWYYYTVTVHLAIVVLILRTCSSGVVTTHRPVQQPDPTQYQDLPDDKYSTNHREIEQKYSNDYKDTGHIDRHKEKERTDKDLEQVKGLHGHPVMAAILVLVLCRVLRTWNQTGNKWLEIPDVGDWLIRSENKCVLSVLVGGALSVVAMVKWAGQSCIQRFLFVLGLCFIYWYRVSTGAVDNPFQLLSTHKGTWLAQLVFVCIGLCMLHPLIASLLRGLQTERKPNPDEAISFCVSVQSGCILLVLLLSKPHNVAMFVMVVIQEHLIDSVVLRHILLSPTTVTLYYLWMGMAAFFYQGNSNSISTVDVSAGYTGLTDYQPVLVGLLIALSTYGGPVFWLVSLVKHLTATVDINHISFYTRLRILIEAVCGTLCWSRALPLAVYSGLVTLQRHHLFVWTVFSPKLLYEGVLTILLAAFSISCLFLVKMKI</sequence>
<dbReference type="InterPro" id="IPR039527">
    <property type="entry name" value="PIGG/GPI7"/>
</dbReference>
<dbReference type="CDD" id="cd16024">
    <property type="entry name" value="GPI_EPT_2"/>
    <property type="match status" value="1"/>
</dbReference>
<feature type="transmembrane region" description="Helical" evidence="12">
    <location>
        <begin position="845"/>
        <end position="861"/>
    </location>
</feature>
<comment type="pathway">
    <text evidence="2">Glycolipid biosynthesis; glycosylphosphatidylinositol-anchor biosynthesis.</text>
</comment>
<evidence type="ECO:0000256" key="6">
    <source>
        <dbReference type="ARBA" id="ARBA00022692"/>
    </source>
</evidence>
<dbReference type="InterPro" id="IPR037674">
    <property type="entry name" value="PIG-G_N"/>
</dbReference>
<dbReference type="PANTHER" id="PTHR23072">
    <property type="entry name" value="PHOSPHATIDYLINOSITOL GLYCAN-RELATED"/>
    <property type="match status" value="1"/>
</dbReference>
<dbReference type="InterPro" id="IPR002591">
    <property type="entry name" value="Phosphodiest/P_Trfase"/>
</dbReference>
<protein>
    <submittedName>
        <fullName evidence="14">GPI ethanolamine phosphate transferase 2</fullName>
    </submittedName>
</protein>
<proteinExistence type="inferred from homology"/>
<keyword evidence="4" id="KW-0337">GPI-anchor biosynthesis</keyword>
<feature type="transmembrane region" description="Helical" evidence="12">
    <location>
        <begin position="424"/>
        <end position="447"/>
    </location>
</feature>
<evidence type="ECO:0000256" key="9">
    <source>
        <dbReference type="ARBA" id="ARBA00023136"/>
    </source>
</evidence>
<keyword evidence="10" id="KW-0325">Glycoprotein</keyword>
<feature type="transmembrane region" description="Helical" evidence="12">
    <location>
        <begin position="494"/>
        <end position="520"/>
    </location>
</feature>
<name>A0A210Q042_MIZYE</name>
<feature type="region of interest" description="Disordered" evidence="11">
    <location>
        <begin position="592"/>
        <end position="611"/>
    </location>
</feature>
<feature type="domain" description="GPI ethanolamine phosphate transferase 2 C-terminal" evidence="13">
    <location>
        <begin position="657"/>
        <end position="970"/>
    </location>
</feature>
<feature type="transmembrane region" description="Helical" evidence="12">
    <location>
        <begin position="720"/>
        <end position="737"/>
    </location>
</feature>
<accession>A0A210Q042</accession>
<dbReference type="GO" id="GO:0006506">
    <property type="term" value="P:GPI anchor biosynthetic process"/>
    <property type="evidence" value="ECO:0007669"/>
    <property type="project" value="UniProtKB-UniPathway"/>
</dbReference>
<gene>
    <name evidence="14" type="ORF">KP79_PYT09170</name>
</gene>
<evidence type="ECO:0000256" key="4">
    <source>
        <dbReference type="ARBA" id="ARBA00022502"/>
    </source>
</evidence>
<organism evidence="14 15">
    <name type="scientific">Mizuhopecten yessoensis</name>
    <name type="common">Japanese scallop</name>
    <name type="synonym">Patinopecten yessoensis</name>
    <dbReference type="NCBI Taxonomy" id="6573"/>
    <lineage>
        <taxon>Eukaryota</taxon>
        <taxon>Metazoa</taxon>
        <taxon>Spiralia</taxon>
        <taxon>Lophotrochozoa</taxon>
        <taxon>Mollusca</taxon>
        <taxon>Bivalvia</taxon>
        <taxon>Autobranchia</taxon>
        <taxon>Pteriomorphia</taxon>
        <taxon>Pectinida</taxon>
        <taxon>Pectinoidea</taxon>
        <taxon>Pectinidae</taxon>
        <taxon>Mizuhopecten</taxon>
    </lineage>
</organism>
<dbReference type="InterPro" id="IPR017850">
    <property type="entry name" value="Alkaline_phosphatase_core_sf"/>
</dbReference>
<feature type="transmembrane region" description="Helical" evidence="12">
    <location>
        <begin position="654"/>
        <end position="673"/>
    </location>
</feature>
<dbReference type="GO" id="GO:0005789">
    <property type="term" value="C:endoplasmic reticulum membrane"/>
    <property type="evidence" value="ECO:0007669"/>
    <property type="project" value="UniProtKB-SubCell"/>
</dbReference>
<keyword evidence="8 12" id="KW-1133">Transmembrane helix</keyword>
<dbReference type="Proteomes" id="UP000242188">
    <property type="component" value="Unassembled WGS sequence"/>
</dbReference>
<dbReference type="Pfam" id="PF01663">
    <property type="entry name" value="Phosphodiest"/>
    <property type="match status" value="1"/>
</dbReference>
<dbReference type="SUPFAM" id="SSF53649">
    <property type="entry name" value="Alkaline phosphatase-like"/>
    <property type="match status" value="1"/>
</dbReference>
<feature type="transmembrane region" description="Helical" evidence="12">
    <location>
        <begin position="757"/>
        <end position="781"/>
    </location>
</feature>
<dbReference type="PANTHER" id="PTHR23072:SF0">
    <property type="entry name" value="GPI ETHANOLAMINE PHOSPHATE TRANSFERASE 2"/>
    <property type="match status" value="1"/>
</dbReference>
<evidence type="ECO:0000256" key="7">
    <source>
        <dbReference type="ARBA" id="ARBA00022824"/>
    </source>
</evidence>
<evidence type="ECO:0000313" key="14">
    <source>
        <dbReference type="EMBL" id="OWF42123.1"/>
    </source>
</evidence>
<evidence type="ECO:0000259" key="13">
    <source>
        <dbReference type="Pfam" id="PF19316"/>
    </source>
</evidence>
<dbReference type="Gene3D" id="3.40.720.10">
    <property type="entry name" value="Alkaline Phosphatase, subunit A"/>
    <property type="match status" value="1"/>
</dbReference>
<dbReference type="Pfam" id="PF19316">
    <property type="entry name" value="PIGO_PIGG"/>
    <property type="match status" value="1"/>
</dbReference>
<keyword evidence="7" id="KW-0256">Endoplasmic reticulum</keyword>
<evidence type="ECO:0000256" key="2">
    <source>
        <dbReference type="ARBA" id="ARBA00004687"/>
    </source>
</evidence>
<comment type="similarity">
    <text evidence="3">Belongs to the PIGG/PIGN/PIGO family. PIGG subfamily.</text>
</comment>
<feature type="transmembrane region" description="Helical" evidence="12">
    <location>
        <begin position="532"/>
        <end position="554"/>
    </location>
</feature>
<reference evidence="14 15" key="1">
    <citation type="journal article" date="2017" name="Nat. Ecol. Evol.">
        <title>Scallop genome provides insights into evolution of bilaterian karyotype and development.</title>
        <authorList>
            <person name="Wang S."/>
            <person name="Zhang J."/>
            <person name="Jiao W."/>
            <person name="Li J."/>
            <person name="Xun X."/>
            <person name="Sun Y."/>
            <person name="Guo X."/>
            <person name="Huan P."/>
            <person name="Dong B."/>
            <person name="Zhang L."/>
            <person name="Hu X."/>
            <person name="Sun X."/>
            <person name="Wang J."/>
            <person name="Zhao C."/>
            <person name="Wang Y."/>
            <person name="Wang D."/>
            <person name="Huang X."/>
            <person name="Wang R."/>
            <person name="Lv J."/>
            <person name="Li Y."/>
            <person name="Zhang Z."/>
            <person name="Liu B."/>
            <person name="Lu W."/>
            <person name="Hui Y."/>
            <person name="Liang J."/>
            <person name="Zhou Z."/>
            <person name="Hou R."/>
            <person name="Li X."/>
            <person name="Liu Y."/>
            <person name="Li H."/>
            <person name="Ning X."/>
            <person name="Lin Y."/>
            <person name="Zhao L."/>
            <person name="Xing Q."/>
            <person name="Dou J."/>
            <person name="Li Y."/>
            <person name="Mao J."/>
            <person name="Guo H."/>
            <person name="Dou H."/>
            <person name="Li T."/>
            <person name="Mu C."/>
            <person name="Jiang W."/>
            <person name="Fu Q."/>
            <person name="Fu X."/>
            <person name="Miao Y."/>
            <person name="Liu J."/>
            <person name="Yu Q."/>
            <person name="Li R."/>
            <person name="Liao H."/>
            <person name="Li X."/>
            <person name="Kong Y."/>
            <person name="Jiang Z."/>
            <person name="Chourrout D."/>
            <person name="Li R."/>
            <person name="Bao Z."/>
        </authorList>
    </citation>
    <scope>NUCLEOTIDE SEQUENCE [LARGE SCALE GENOMIC DNA]</scope>
    <source>
        <strain evidence="14 15">PY_sf001</strain>
    </source>
</reference>
<feature type="transmembrane region" description="Helical" evidence="12">
    <location>
        <begin position="926"/>
        <end position="947"/>
    </location>
</feature>
<comment type="subcellular location">
    <subcellularLocation>
        <location evidence="1">Endoplasmic reticulum membrane</location>
        <topology evidence="1">Multi-pass membrane protein</topology>
    </subcellularLocation>
</comment>
<evidence type="ECO:0000256" key="10">
    <source>
        <dbReference type="ARBA" id="ARBA00023180"/>
    </source>
</evidence>
<evidence type="ECO:0000256" key="3">
    <source>
        <dbReference type="ARBA" id="ARBA00005315"/>
    </source>
</evidence>
<evidence type="ECO:0000256" key="11">
    <source>
        <dbReference type="SAM" id="MobiDB-lite"/>
    </source>
</evidence>
<feature type="transmembrane region" description="Helical" evidence="12">
    <location>
        <begin position="693"/>
        <end position="713"/>
    </location>
</feature>
<evidence type="ECO:0000256" key="1">
    <source>
        <dbReference type="ARBA" id="ARBA00004477"/>
    </source>
</evidence>
<dbReference type="STRING" id="6573.A0A210Q042"/>
<evidence type="ECO:0000256" key="8">
    <source>
        <dbReference type="ARBA" id="ARBA00022989"/>
    </source>
</evidence>
<comment type="caution">
    <text evidence="14">The sequence shown here is derived from an EMBL/GenBank/DDBJ whole genome shotgun (WGS) entry which is preliminary data.</text>
</comment>
<dbReference type="OrthoDB" id="272139at2759"/>